<protein>
    <recommendedName>
        <fullName evidence="5">DUF4384 domain-containing protein</fullName>
    </recommendedName>
</protein>
<dbReference type="eggNOG" id="ENOG5032M2I">
    <property type="taxonomic scope" value="Bacteria"/>
</dbReference>
<evidence type="ECO:0000313" key="3">
    <source>
        <dbReference type="EMBL" id="ACD84096.1"/>
    </source>
</evidence>
<dbReference type="AlphaFoldDB" id="B3DZ04"/>
<keyword evidence="2" id="KW-0732">Signal</keyword>
<dbReference type="EMBL" id="CP000975">
    <property type="protein sequence ID" value="ACD84096.1"/>
    <property type="molecule type" value="Genomic_DNA"/>
</dbReference>
<gene>
    <name evidence="3" type="ordered locus">Minf_2042</name>
</gene>
<accession>B3DZ04</accession>
<evidence type="ECO:0000256" key="2">
    <source>
        <dbReference type="SAM" id="SignalP"/>
    </source>
</evidence>
<dbReference type="STRING" id="481448.Minf_2042"/>
<evidence type="ECO:0000313" key="4">
    <source>
        <dbReference type="Proteomes" id="UP000009149"/>
    </source>
</evidence>
<dbReference type="Proteomes" id="UP000009149">
    <property type="component" value="Chromosome"/>
</dbReference>
<name>B3DZ04_METI4</name>
<feature type="compositionally biased region" description="Polar residues" evidence="1">
    <location>
        <begin position="36"/>
        <end position="61"/>
    </location>
</feature>
<reference evidence="3 4" key="1">
    <citation type="journal article" date="2008" name="Biol. Direct">
        <title>Complete genome sequence of the extremely acidophilic methanotroph isolate V4, Methylacidiphilum infernorum, a representative of the bacterial phylum Verrucomicrobia.</title>
        <authorList>
            <person name="Hou S."/>
            <person name="Makarova K.S."/>
            <person name="Saw J.H."/>
            <person name="Senin P."/>
            <person name="Ly B.V."/>
            <person name="Zhou Z."/>
            <person name="Ren Y."/>
            <person name="Wang J."/>
            <person name="Galperin M.Y."/>
            <person name="Omelchenko M.V."/>
            <person name="Wolf Y.I."/>
            <person name="Yutin N."/>
            <person name="Koonin E.V."/>
            <person name="Stott M.B."/>
            <person name="Mountain B.W."/>
            <person name="Crowe M.A."/>
            <person name="Smirnova A.V."/>
            <person name="Dunfield P.F."/>
            <person name="Feng L."/>
            <person name="Wang L."/>
            <person name="Alam M."/>
        </authorList>
    </citation>
    <scope>NUCLEOTIDE SEQUENCE [LARGE SCALE GENOMIC DNA]</scope>
    <source>
        <strain evidence="4">Isolate V4</strain>
    </source>
</reference>
<feature type="region of interest" description="Disordered" evidence="1">
    <location>
        <begin position="36"/>
        <end position="68"/>
    </location>
</feature>
<dbReference type="OrthoDB" id="194261at2"/>
<feature type="signal peptide" evidence="2">
    <location>
        <begin position="1"/>
        <end position="20"/>
    </location>
</feature>
<organism evidence="3 4">
    <name type="scientific">Methylacidiphilum infernorum (isolate V4)</name>
    <name type="common">Methylokorus infernorum (strain V4)</name>
    <dbReference type="NCBI Taxonomy" id="481448"/>
    <lineage>
        <taxon>Bacteria</taxon>
        <taxon>Pseudomonadati</taxon>
        <taxon>Verrucomicrobiota</taxon>
        <taxon>Methylacidiphilae</taxon>
        <taxon>Methylacidiphilales</taxon>
        <taxon>Methylacidiphilaceae</taxon>
        <taxon>Methylacidiphilum (ex Ratnadevi et al. 2023)</taxon>
    </lineage>
</organism>
<proteinExistence type="predicted"/>
<dbReference type="RefSeq" id="WP_012464378.1">
    <property type="nucleotide sequence ID" value="NC_010794.1"/>
</dbReference>
<dbReference type="HOGENOM" id="CLU_1407333_0_0_0"/>
<evidence type="ECO:0008006" key="5">
    <source>
        <dbReference type="Google" id="ProtNLM"/>
    </source>
</evidence>
<sequence>MRKTAWLISCLLFIGLFAQAQTPESEELDKAIEQAQKQLEKQQGATPTDRQTENRSQSSGPEYSPKQGRLVSAQDFAGYIKKHKAQHLWVYGHFKVIQVKKNRQLVAKPVIKGFIPLISSIALPKTHFVFLNPQNLKNFGRLSPGDSFYISPRHPALVIRIISKNKMETLAKALLSSQPKNHLLSSKSPPLSD</sequence>
<evidence type="ECO:0000256" key="1">
    <source>
        <dbReference type="SAM" id="MobiDB-lite"/>
    </source>
</evidence>
<dbReference type="KEGG" id="min:Minf_2042"/>
<feature type="chain" id="PRO_5002787486" description="DUF4384 domain-containing protein" evidence="2">
    <location>
        <begin position="21"/>
        <end position="193"/>
    </location>
</feature>